<evidence type="ECO:0000313" key="2">
    <source>
        <dbReference type="EMBL" id="KZS38011.1"/>
    </source>
</evidence>
<evidence type="ECO:0000313" key="3">
    <source>
        <dbReference type="Proteomes" id="UP000076715"/>
    </source>
</evidence>
<dbReference type="RefSeq" id="WP_066319747.1">
    <property type="nucleotide sequence ID" value="NZ_LQRT01000060.1"/>
</dbReference>
<dbReference type="Proteomes" id="UP000076715">
    <property type="component" value="Unassembled WGS sequence"/>
</dbReference>
<dbReference type="OrthoDB" id="1162975at2"/>
<protein>
    <submittedName>
        <fullName evidence="2">Uncharacterized protein</fullName>
    </submittedName>
</protein>
<feature type="transmembrane region" description="Helical" evidence="1">
    <location>
        <begin position="176"/>
        <end position="196"/>
    </location>
</feature>
<organism evidence="2 3">
    <name type="scientific">Aquimarina aggregata</name>
    <dbReference type="NCBI Taxonomy" id="1642818"/>
    <lineage>
        <taxon>Bacteria</taxon>
        <taxon>Pseudomonadati</taxon>
        <taxon>Bacteroidota</taxon>
        <taxon>Flavobacteriia</taxon>
        <taxon>Flavobacteriales</taxon>
        <taxon>Flavobacteriaceae</taxon>
        <taxon>Aquimarina</taxon>
    </lineage>
</organism>
<name>A0A165SBJ3_9FLAO</name>
<keyword evidence="1" id="KW-0472">Membrane</keyword>
<reference evidence="2 3" key="1">
    <citation type="submission" date="2016-01" db="EMBL/GenBank/DDBJ databases">
        <title>The draft genome sequence of Aquimarina sp. RZW4-3-2.</title>
        <authorList>
            <person name="Wang Y."/>
        </authorList>
    </citation>
    <scope>NUCLEOTIDE SEQUENCE [LARGE SCALE GENOMIC DNA]</scope>
    <source>
        <strain evidence="2 3">RZW4-3-2</strain>
    </source>
</reference>
<keyword evidence="1" id="KW-0812">Transmembrane</keyword>
<feature type="transmembrane region" description="Helical" evidence="1">
    <location>
        <begin position="7"/>
        <end position="24"/>
    </location>
</feature>
<gene>
    <name evidence="2" type="ORF">AWE51_18370</name>
</gene>
<feature type="transmembrane region" description="Helical" evidence="1">
    <location>
        <begin position="44"/>
        <end position="63"/>
    </location>
</feature>
<proteinExistence type="predicted"/>
<dbReference type="EMBL" id="LQRT01000060">
    <property type="protein sequence ID" value="KZS38011.1"/>
    <property type="molecule type" value="Genomic_DNA"/>
</dbReference>
<keyword evidence="1" id="KW-1133">Transmembrane helix</keyword>
<dbReference type="AlphaFoldDB" id="A0A165SBJ3"/>
<sequence length="217" mass="24450">MKALYKNPIAIVLIVIAIAAFVYFEQEFPPIDLSDLDPGNVIAMLGYISVIMLIVEQFIEIFVDDPSEKAKKKCKDRIADIEAYMDEVNTPVDPMMIDPEEPMAEEETLAVDDKMIAMIKEKDRLEQQLMSHGLKRERRTTIVAFAIGLVLSFSGLRLMSGIIFNNPETEEQLFKIQVTIIQSIDIVLTAGIIAGGSGRMHRLIKRIKTTIGSEDRY</sequence>
<comment type="caution">
    <text evidence="2">The sequence shown here is derived from an EMBL/GenBank/DDBJ whole genome shotgun (WGS) entry which is preliminary data.</text>
</comment>
<evidence type="ECO:0000256" key="1">
    <source>
        <dbReference type="SAM" id="Phobius"/>
    </source>
</evidence>
<keyword evidence="3" id="KW-1185">Reference proteome</keyword>
<accession>A0A165SBJ3</accession>
<feature type="transmembrane region" description="Helical" evidence="1">
    <location>
        <begin position="142"/>
        <end position="164"/>
    </location>
</feature>